<feature type="domain" description="SnoaL-like" evidence="1">
    <location>
        <begin position="35"/>
        <end position="138"/>
    </location>
</feature>
<dbReference type="AlphaFoldDB" id="A0A434ACD1"/>
<dbReference type="InterPro" id="IPR032710">
    <property type="entry name" value="NTF2-like_dom_sf"/>
</dbReference>
<evidence type="ECO:0000313" key="3">
    <source>
        <dbReference type="Proteomes" id="UP000288102"/>
    </source>
</evidence>
<reference evidence="3" key="1">
    <citation type="journal article" date="2019" name="Syst. Appl. Microbiol.">
        <title>Flavobacterium circumlabens sp. nov. and Flavobacterium cupreum sp. nov., two psychrotrophic species isolated from Antarctic environmental samples.</title>
        <authorList>
            <person name="Kralova S."/>
            <person name="Busse H.-J."/>
            <person name="Svec P."/>
            <person name="Maslanova I."/>
            <person name="Stankova E."/>
            <person name="Bartak M."/>
            <person name="Sedlacek I."/>
        </authorList>
    </citation>
    <scope>NUCLEOTIDE SEQUENCE [LARGE SCALE GENOMIC DNA]</scope>
    <source>
        <strain evidence="3">CCM 8825</strain>
    </source>
</reference>
<dbReference type="OrthoDB" id="129343at2"/>
<dbReference type="CDD" id="cd00531">
    <property type="entry name" value="NTF2_like"/>
    <property type="match status" value="1"/>
</dbReference>
<name>A0A434ACD1_9FLAO</name>
<dbReference type="Pfam" id="PF12680">
    <property type="entry name" value="SnoaL_2"/>
    <property type="match status" value="1"/>
</dbReference>
<dbReference type="PROSITE" id="PS51257">
    <property type="entry name" value="PROKAR_LIPOPROTEIN"/>
    <property type="match status" value="1"/>
</dbReference>
<comment type="caution">
    <text evidence="2">The sequence shown here is derived from an EMBL/GenBank/DDBJ whole genome shotgun (WGS) entry which is preliminary data.</text>
</comment>
<evidence type="ECO:0000313" key="2">
    <source>
        <dbReference type="EMBL" id="RUT72029.1"/>
    </source>
</evidence>
<dbReference type="InterPro" id="IPR037401">
    <property type="entry name" value="SnoaL-like"/>
</dbReference>
<gene>
    <name evidence="2" type="ORF">D0817_02805</name>
</gene>
<evidence type="ECO:0000259" key="1">
    <source>
        <dbReference type="Pfam" id="PF12680"/>
    </source>
</evidence>
<keyword evidence="3" id="KW-1185">Reference proteome</keyword>
<proteinExistence type="predicted"/>
<organism evidence="2 3">
    <name type="scientific">Flavobacterium cupreum</name>
    <dbReference type="NCBI Taxonomy" id="2133766"/>
    <lineage>
        <taxon>Bacteria</taxon>
        <taxon>Pseudomonadati</taxon>
        <taxon>Bacteroidota</taxon>
        <taxon>Flavobacteriia</taxon>
        <taxon>Flavobacteriales</taxon>
        <taxon>Flavobacteriaceae</taxon>
        <taxon>Flavobacterium</taxon>
    </lineage>
</organism>
<dbReference type="Gene3D" id="3.10.450.50">
    <property type="match status" value="1"/>
</dbReference>
<protein>
    <submittedName>
        <fullName evidence="2">Nuclear transport factor 2 family protein</fullName>
    </submittedName>
</protein>
<sequence length="154" mass="17739">MKKIFLVLSTALLVASCNNQVKSPNLDPTQKEKIVKQYFEYFNKHQWKELAAMYAPVSDFKDPSFGKEMITQTRKQTIDKYTSLQTVFPDLHDEIVNIYPSDEKHIIVEFVSTGTASDGSKFKLPICTIFTIEDGKITKDFTYFDNFDDSKSNK</sequence>
<dbReference type="EMBL" id="QWDM01000002">
    <property type="protein sequence ID" value="RUT72029.1"/>
    <property type="molecule type" value="Genomic_DNA"/>
</dbReference>
<dbReference type="Proteomes" id="UP000288102">
    <property type="component" value="Unassembled WGS sequence"/>
</dbReference>
<dbReference type="SUPFAM" id="SSF54427">
    <property type="entry name" value="NTF2-like"/>
    <property type="match status" value="1"/>
</dbReference>
<accession>A0A434ACD1</accession>